<proteinExistence type="predicted"/>
<keyword evidence="1" id="KW-0175">Coiled coil</keyword>
<dbReference type="AlphaFoldDB" id="A0A1C4FG81"/>
<accession>A0A1C4FG81</accession>
<reference evidence="2 3" key="1">
    <citation type="submission" date="2016-08" db="EMBL/GenBank/DDBJ databases">
        <authorList>
            <person name="Seilhamer J.J."/>
        </authorList>
    </citation>
    <scope>NUCLEOTIDE SEQUENCE [LARGE SCALE GENOMIC DNA]</scope>
    <source>
        <strain evidence="2 3">IEBC_T61001</strain>
    </source>
</reference>
<gene>
    <name evidence="2" type="ORF">BTT61001_04294</name>
</gene>
<feature type="coiled-coil region" evidence="1">
    <location>
        <begin position="13"/>
        <end position="84"/>
    </location>
</feature>
<organism evidence="2 3">
    <name type="scientific">Bacillus thuringiensis</name>
    <dbReference type="NCBI Taxonomy" id="1428"/>
    <lineage>
        <taxon>Bacteria</taxon>
        <taxon>Bacillati</taxon>
        <taxon>Bacillota</taxon>
        <taxon>Bacilli</taxon>
        <taxon>Bacillales</taxon>
        <taxon>Bacillaceae</taxon>
        <taxon>Bacillus</taxon>
        <taxon>Bacillus cereus group</taxon>
    </lineage>
</organism>
<dbReference type="RefSeq" id="WP_088008951.1">
    <property type="nucleotide sequence ID" value="NZ_FMBI01000037.1"/>
</dbReference>
<dbReference type="Proteomes" id="UP000195991">
    <property type="component" value="Unassembled WGS sequence"/>
</dbReference>
<name>A0A1C4FG81_BACTU</name>
<evidence type="ECO:0000313" key="3">
    <source>
        <dbReference type="Proteomes" id="UP000195991"/>
    </source>
</evidence>
<evidence type="ECO:0000256" key="1">
    <source>
        <dbReference type="SAM" id="Coils"/>
    </source>
</evidence>
<evidence type="ECO:0000313" key="2">
    <source>
        <dbReference type="EMBL" id="SCC54852.1"/>
    </source>
</evidence>
<sequence>MTVKTDEVVIEGLKEWKQEILDLQNDKEEILEDLKNEAKIIVAKKRCLQAARGTVGDKEIAEMISDLETERKKTDTAISKLDAEINSQKQIDEVILREIDKSVGILNK</sequence>
<protein>
    <submittedName>
        <fullName evidence="2">Uncharacterized protein</fullName>
    </submittedName>
</protein>
<dbReference type="EMBL" id="FMBI01000037">
    <property type="protein sequence ID" value="SCC54852.1"/>
    <property type="molecule type" value="Genomic_DNA"/>
</dbReference>